<dbReference type="GO" id="GO:0009360">
    <property type="term" value="C:DNA polymerase III complex"/>
    <property type="evidence" value="ECO:0007669"/>
    <property type="project" value="InterPro"/>
</dbReference>
<dbReference type="EC" id="2.7.7.7" evidence="12"/>
<comment type="subunit">
    <text evidence="4">Forms a ring-shaped head-to-tail homodimer around DNA which binds and tethers DNA polymerases and other proteins to the DNA. The DNA replisome complex has a single clamp-loading complex (3 tau and 1 each of delta, delta', psi and chi subunits) which binds 3 Pol III cores (1 core on the leading strand and 2 on the lagging strand) each with a beta sliding clamp dimer. Additional proteins in the replisome are other copies of gamma, psi and chi, Ssb, DNA helicase and RNA primase.</text>
</comment>
<dbReference type="GO" id="GO:0003887">
    <property type="term" value="F:DNA-directed DNA polymerase activity"/>
    <property type="evidence" value="ECO:0007669"/>
    <property type="project" value="UniProtKB-KW"/>
</dbReference>
<dbReference type="SMART" id="SM00480">
    <property type="entry name" value="POL3Bc"/>
    <property type="match status" value="1"/>
</dbReference>
<keyword evidence="7 12" id="KW-0548">Nucleotidyltransferase</keyword>
<dbReference type="InterPro" id="IPR022634">
    <property type="entry name" value="DNA_polIII_beta_N"/>
</dbReference>
<evidence type="ECO:0000256" key="9">
    <source>
        <dbReference type="ARBA" id="ARBA00022932"/>
    </source>
</evidence>
<organism evidence="12 13">
    <name type="scientific">Mycoplasmopsis edwardii</name>
    <dbReference type="NCBI Taxonomy" id="53558"/>
    <lineage>
        <taxon>Bacteria</taxon>
        <taxon>Bacillati</taxon>
        <taxon>Mycoplasmatota</taxon>
        <taxon>Mycoplasmoidales</taxon>
        <taxon>Metamycoplasmataceae</taxon>
        <taxon>Mycoplasmopsis</taxon>
    </lineage>
</organism>
<feature type="domain" description="DNA polymerase III beta sliding clamp N-terminal" evidence="11">
    <location>
        <begin position="1"/>
        <end position="121"/>
    </location>
</feature>
<dbReference type="PANTHER" id="PTHR30478:SF0">
    <property type="entry name" value="BETA SLIDING CLAMP"/>
    <property type="match status" value="1"/>
</dbReference>
<evidence type="ECO:0000313" key="12">
    <source>
        <dbReference type="EMBL" id="SYV97976.1"/>
    </source>
</evidence>
<evidence type="ECO:0000256" key="10">
    <source>
        <dbReference type="ARBA" id="ARBA00023125"/>
    </source>
</evidence>
<evidence type="ECO:0000256" key="5">
    <source>
        <dbReference type="ARBA" id="ARBA00022490"/>
    </source>
</evidence>
<evidence type="ECO:0000256" key="1">
    <source>
        <dbReference type="ARBA" id="ARBA00002266"/>
    </source>
</evidence>
<evidence type="ECO:0000256" key="2">
    <source>
        <dbReference type="ARBA" id="ARBA00004496"/>
    </source>
</evidence>
<evidence type="ECO:0000256" key="7">
    <source>
        <dbReference type="ARBA" id="ARBA00022695"/>
    </source>
</evidence>
<dbReference type="KEGG" id="medw:NCTC10132_01348"/>
<keyword evidence="8" id="KW-0235">DNA replication</keyword>
<evidence type="ECO:0000256" key="8">
    <source>
        <dbReference type="ARBA" id="ARBA00022705"/>
    </source>
</evidence>
<dbReference type="AlphaFoldDB" id="A0A3B0Q5H5"/>
<dbReference type="Proteomes" id="UP000257559">
    <property type="component" value="Chromosome"/>
</dbReference>
<dbReference type="InterPro" id="IPR001001">
    <property type="entry name" value="DNA_polIII_beta"/>
</dbReference>
<comment type="function">
    <text evidence="1">Confers DNA tethering and processivity to DNA polymerases and other proteins. Acts as a clamp, forming a ring around DNA (a reaction catalyzed by the clamp-loading complex) which diffuses in an ATP-independent manner freely and bidirectionally along dsDNA. Initially characterized for its ability to contact the catalytic subunit of DNA polymerase III (Pol III), a complex, multichain enzyme responsible for most of the replicative synthesis in bacteria; Pol III exhibits 3'-5' exonuclease proofreading activity. The beta chain is required for initiation of replication as well as for processivity of DNA replication.</text>
</comment>
<keyword evidence="10" id="KW-0238">DNA-binding</keyword>
<dbReference type="GO" id="GO:0008408">
    <property type="term" value="F:3'-5' exonuclease activity"/>
    <property type="evidence" value="ECO:0007669"/>
    <property type="project" value="InterPro"/>
</dbReference>
<evidence type="ECO:0000259" key="11">
    <source>
        <dbReference type="Pfam" id="PF00712"/>
    </source>
</evidence>
<dbReference type="InterPro" id="IPR046938">
    <property type="entry name" value="DNA_clamp_sf"/>
</dbReference>
<evidence type="ECO:0000256" key="4">
    <source>
        <dbReference type="ARBA" id="ARBA00011400"/>
    </source>
</evidence>
<dbReference type="Pfam" id="PF00712">
    <property type="entry name" value="DNA_pol3_beta"/>
    <property type="match status" value="1"/>
</dbReference>
<comment type="subcellular location">
    <subcellularLocation>
        <location evidence="2">Cytoplasm</location>
    </subcellularLocation>
</comment>
<dbReference type="GO" id="GO:0003677">
    <property type="term" value="F:DNA binding"/>
    <property type="evidence" value="ECO:0007669"/>
    <property type="project" value="UniProtKB-KW"/>
</dbReference>
<keyword evidence="9" id="KW-0239">DNA-directed DNA polymerase</keyword>
<evidence type="ECO:0000256" key="6">
    <source>
        <dbReference type="ARBA" id="ARBA00022679"/>
    </source>
</evidence>
<dbReference type="Gene3D" id="3.10.150.10">
    <property type="entry name" value="DNA Polymerase III, subunit A, domain 2"/>
    <property type="match status" value="1"/>
</dbReference>
<feature type="non-terminal residue" evidence="12">
    <location>
        <position position="328"/>
    </location>
</feature>
<keyword evidence="5" id="KW-0963">Cytoplasm</keyword>
<dbReference type="EMBL" id="LS991951">
    <property type="protein sequence ID" value="SYV97976.1"/>
    <property type="molecule type" value="Genomic_DNA"/>
</dbReference>
<dbReference type="GO" id="GO:0006271">
    <property type="term" value="P:DNA strand elongation involved in DNA replication"/>
    <property type="evidence" value="ECO:0007669"/>
    <property type="project" value="TreeGrafter"/>
</dbReference>
<reference evidence="13" key="1">
    <citation type="submission" date="2018-06" db="EMBL/GenBank/DDBJ databases">
        <authorList>
            <consortium name="Pathogen Informatics"/>
        </authorList>
    </citation>
    <scope>NUCLEOTIDE SEQUENCE [LARGE SCALE GENOMIC DNA]</scope>
    <source>
        <strain evidence="13">NCTC10132</strain>
    </source>
</reference>
<dbReference type="CDD" id="cd00140">
    <property type="entry name" value="beta_clamp"/>
    <property type="match status" value="1"/>
</dbReference>
<gene>
    <name evidence="12" type="primary">dnaN</name>
    <name evidence="12" type="ORF">NCTC10132_01348</name>
</gene>
<keyword evidence="13" id="KW-1185">Reference proteome</keyword>
<protein>
    <submittedName>
        <fullName evidence="12">DNA polymerase III, beta subunit</fullName>
        <ecNumber evidence="12">2.7.7.7</ecNumber>
    </submittedName>
</protein>
<name>A0A3B0Q5H5_9BACT</name>
<proteinExistence type="inferred from homology"/>
<dbReference type="Gene3D" id="3.70.10.10">
    <property type="match status" value="1"/>
</dbReference>
<evidence type="ECO:0000256" key="3">
    <source>
        <dbReference type="ARBA" id="ARBA00010752"/>
    </source>
</evidence>
<dbReference type="GO" id="GO:0005737">
    <property type="term" value="C:cytoplasm"/>
    <property type="evidence" value="ECO:0007669"/>
    <property type="project" value="UniProtKB-SubCell"/>
</dbReference>
<keyword evidence="6 12" id="KW-0808">Transferase</keyword>
<accession>A0A3B0Q5H5</accession>
<dbReference type="SUPFAM" id="SSF55979">
    <property type="entry name" value="DNA clamp"/>
    <property type="match status" value="2"/>
</dbReference>
<evidence type="ECO:0000313" key="13">
    <source>
        <dbReference type="Proteomes" id="UP000257559"/>
    </source>
</evidence>
<comment type="similarity">
    <text evidence="3">Belongs to the beta sliding clamp family.</text>
</comment>
<dbReference type="PANTHER" id="PTHR30478">
    <property type="entry name" value="DNA POLYMERASE III SUBUNIT BETA"/>
    <property type="match status" value="1"/>
</dbReference>
<sequence length="328" mass="38023">MKFTISKNLIESTIEFLSSFVDNIDSFLPFRGIYIEIDNNEVTFIGGSSSIAAKKTIKIDEKNIKLDQTGRILINTQILKNLIKKFEKEITFIKNDRTLEVFENKTKYTLTLLDETKYPHFNFSVSDTKVKIKSKDFSEALNNAYISSNLGQDKNLSLTTNPVTKFINLKSEDKLLRFTSTDTFRLSTHVIDIETDLNIDVNIDNKNFKKLYNKEMPEFIDLFFGSNRIGISYHETVIFTHTSNIKYIDISKLLEFDKKRFIKIKKDELSKVINKTVFAVADKVKRLELSISEKEIKATFEVPEIGVSEFMTTDFEYTGLSFEMDINW</sequence>